<keyword evidence="12 14" id="KW-0057">Aromatic amino acid biosynthesis</keyword>
<proteinExistence type="inferred from homology"/>
<evidence type="ECO:0000313" key="18">
    <source>
        <dbReference type="EMBL" id="HGL41232.1"/>
    </source>
</evidence>
<dbReference type="PANTHER" id="PTHR20861">
    <property type="entry name" value="HOMOSERINE/4-DIPHOSPHOCYTIDYL-2-C-METHYL-D-ERYTHRITOL KINASE"/>
    <property type="match status" value="1"/>
</dbReference>
<dbReference type="GO" id="GO:0004765">
    <property type="term" value="F:shikimate kinase activity"/>
    <property type="evidence" value="ECO:0007669"/>
    <property type="project" value="UniProtKB-UniRule"/>
</dbReference>
<dbReference type="NCBIfam" id="TIGR01920">
    <property type="entry name" value="Shik_kin_archae"/>
    <property type="match status" value="1"/>
</dbReference>
<comment type="caution">
    <text evidence="14">Lacks conserved residue(s) required for the propagation of feature annotation.</text>
</comment>
<dbReference type="PIRSF" id="PIRSF005758">
    <property type="entry name" value="Shikimt_kin_arch"/>
    <property type="match status" value="1"/>
</dbReference>
<keyword evidence="6 14" id="KW-0963">Cytoplasm</keyword>
<comment type="caution">
    <text evidence="19">The sequence shown here is derived from an EMBL/GenBank/DDBJ whole genome shotgun (WGS) entry which is preliminary data.</text>
</comment>
<dbReference type="EMBL" id="DTCM01000077">
    <property type="protein sequence ID" value="HGL41232.1"/>
    <property type="molecule type" value="Genomic_DNA"/>
</dbReference>
<evidence type="ECO:0000256" key="14">
    <source>
        <dbReference type="HAMAP-Rule" id="MF_00370"/>
    </source>
</evidence>
<dbReference type="PANTHER" id="PTHR20861:SF3">
    <property type="entry name" value="SHIKIMATE KINASE"/>
    <property type="match status" value="1"/>
</dbReference>
<evidence type="ECO:0000256" key="5">
    <source>
        <dbReference type="ARBA" id="ARBA00013853"/>
    </source>
</evidence>
<feature type="domain" description="GHMP kinase C-terminal" evidence="17">
    <location>
        <begin position="242"/>
        <end position="290"/>
    </location>
</feature>
<evidence type="ECO:0000259" key="16">
    <source>
        <dbReference type="Pfam" id="PF00288"/>
    </source>
</evidence>
<evidence type="ECO:0000259" key="17">
    <source>
        <dbReference type="Pfam" id="PF08544"/>
    </source>
</evidence>
<keyword evidence="7 14" id="KW-0028">Amino-acid biosynthesis</keyword>
<sequence>MARHRRRHKNHEESGSQGSSEEEKLKGRGRAGGAVSIVNAISTGFGAALGINLQTEAELETTDKPQIKLSINGEDADPSLAKAVIKVFSQALGVEVKGAEIRTYSNIPVAVGLKSSSSAAVAIANAFLDALGKKMAADELLRNVAEASILSGTSITGALDDAAACMLGGIVATDNHGRKILKHILVEEKLYAVIYVPPGKTYTASFRKELLTPIRNIAAAAFTLTLEGKHWEAMTINGLAHSAALGLPIEPAMNALRAGAYAAGLSGTGPAVAAIVAEERVDEVADAFSAYEGEIVKASVNRGRMVDICPC</sequence>
<dbReference type="Gene3D" id="3.30.230.10">
    <property type="match status" value="1"/>
</dbReference>
<dbReference type="Pfam" id="PF08544">
    <property type="entry name" value="GHMP_kinases_C"/>
    <property type="match status" value="1"/>
</dbReference>
<dbReference type="GO" id="GO:0005737">
    <property type="term" value="C:cytoplasm"/>
    <property type="evidence" value="ECO:0007669"/>
    <property type="project" value="UniProtKB-SubCell"/>
</dbReference>
<dbReference type="GO" id="GO:0008652">
    <property type="term" value="P:amino acid biosynthetic process"/>
    <property type="evidence" value="ECO:0007669"/>
    <property type="project" value="UniProtKB-KW"/>
</dbReference>
<dbReference type="Gene3D" id="3.30.70.890">
    <property type="entry name" value="GHMP kinase, C-terminal domain"/>
    <property type="match status" value="1"/>
</dbReference>
<keyword evidence="11 14" id="KW-0067">ATP-binding</keyword>
<dbReference type="GO" id="GO:0009423">
    <property type="term" value="P:chorismate biosynthetic process"/>
    <property type="evidence" value="ECO:0007669"/>
    <property type="project" value="UniProtKB-UniRule"/>
</dbReference>
<evidence type="ECO:0000256" key="1">
    <source>
        <dbReference type="ARBA" id="ARBA00004496"/>
    </source>
</evidence>
<evidence type="ECO:0000256" key="12">
    <source>
        <dbReference type="ARBA" id="ARBA00023141"/>
    </source>
</evidence>
<keyword evidence="10 14" id="KW-0418">Kinase</keyword>
<comment type="pathway">
    <text evidence="2 14">Metabolic intermediate biosynthesis; chorismate biosynthesis; chorismate from D-erythrose 4-phosphate and phosphoenolpyruvate: step 5/7.</text>
</comment>
<dbReference type="SUPFAM" id="SSF54211">
    <property type="entry name" value="Ribosomal protein S5 domain 2-like"/>
    <property type="match status" value="1"/>
</dbReference>
<dbReference type="EC" id="2.7.1.71" evidence="4 14"/>
<evidence type="ECO:0000256" key="9">
    <source>
        <dbReference type="ARBA" id="ARBA00022741"/>
    </source>
</evidence>
<protein>
    <recommendedName>
        <fullName evidence="5 14">Shikimate kinase</fullName>
        <shortName evidence="14">SK</shortName>
        <ecNumber evidence="4 14">2.7.1.71</ecNumber>
    </recommendedName>
</protein>
<reference evidence="19" key="1">
    <citation type="journal article" date="2020" name="mSystems">
        <title>Genome- and Community-Level Interaction Insights into Carbon Utilization and Element Cycling Functions of Hydrothermarchaeota in Hydrothermal Sediment.</title>
        <authorList>
            <person name="Zhou Z."/>
            <person name="Liu Y."/>
            <person name="Xu W."/>
            <person name="Pan J."/>
            <person name="Luo Z.H."/>
            <person name="Li M."/>
        </authorList>
    </citation>
    <scope>NUCLEOTIDE SEQUENCE [LARGE SCALE GENOMIC DNA]</scope>
    <source>
        <strain evidence="19">SpSt-613</strain>
        <strain evidence="18">SpSt-669</strain>
    </source>
</reference>
<evidence type="ECO:0000256" key="11">
    <source>
        <dbReference type="ARBA" id="ARBA00022840"/>
    </source>
</evidence>
<name>A0A7C4I170_CALS0</name>
<feature type="domain" description="GHMP kinase N-terminal" evidence="16">
    <location>
        <begin position="80"/>
        <end position="169"/>
    </location>
</feature>
<dbReference type="EMBL" id="DTAD01000048">
    <property type="protein sequence ID" value="HGN90430.1"/>
    <property type="molecule type" value="Genomic_DNA"/>
</dbReference>
<dbReference type="InterPro" id="IPR010189">
    <property type="entry name" value="SK_arc"/>
</dbReference>
<evidence type="ECO:0000256" key="13">
    <source>
        <dbReference type="ARBA" id="ARBA00048567"/>
    </source>
</evidence>
<dbReference type="HAMAP" id="MF_00370">
    <property type="entry name" value="Shik_kinase_arch"/>
    <property type="match status" value="1"/>
</dbReference>
<organism evidence="19">
    <name type="scientific">Caldiarchaeum subterraneum</name>
    <dbReference type="NCBI Taxonomy" id="311458"/>
    <lineage>
        <taxon>Archaea</taxon>
        <taxon>Nitrososphaerota</taxon>
        <taxon>Candidatus Caldarchaeales</taxon>
        <taxon>Candidatus Caldarchaeaceae</taxon>
        <taxon>Candidatus Caldarchaeum</taxon>
    </lineage>
</organism>
<dbReference type="UniPathway" id="UPA00053">
    <property type="reaction ID" value="UER00088"/>
</dbReference>
<dbReference type="InterPro" id="IPR013750">
    <property type="entry name" value="GHMP_kinase_C_dom"/>
</dbReference>
<dbReference type="InterPro" id="IPR036554">
    <property type="entry name" value="GHMP_kinase_C_sf"/>
</dbReference>
<comment type="similarity">
    <text evidence="3 14">Belongs to the GHMP kinase family. Archaeal shikimate kinase subfamily.</text>
</comment>
<feature type="region of interest" description="Disordered" evidence="15">
    <location>
        <begin position="1"/>
        <end position="28"/>
    </location>
</feature>
<evidence type="ECO:0000256" key="10">
    <source>
        <dbReference type="ARBA" id="ARBA00022777"/>
    </source>
</evidence>
<keyword evidence="8 14" id="KW-0808">Transferase</keyword>
<dbReference type="GO" id="GO:0009073">
    <property type="term" value="P:aromatic amino acid family biosynthetic process"/>
    <property type="evidence" value="ECO:0007669"/>
    <property type="project" value="UniProtKB-KW"/>
</dbReference>
<evidence type="ECO:0000256" key="6">
    <source>
        <dbReference type="ARBA" id="ARBA00022490"/>
    </source>
</evidence>
<dbReference type="AlphaFoldDB" id="A0A7C4I170"/>
<comment type="catalytic activity">
    <reaction evidence="13 14">
        <text>shikimate + ATP = 3-phosphoshikimate + ADP + H(+)</text>
        <dbReference type="Rhea" id="RHEA:13121"/>
        <dbReference type="ChEBI" id="CHEBI:15378"/>
        <dbReference type="ChEBI" id="CHEBI:30616"/>
        <dbReference type="ChEBI" id="CHEBI:36208"/>
        <dbReference type="ChEBI" id="CHEBI:145989"/>
        <dbReference type="ChEBI" id="CHEBI:456216"/>
        <dbReference type="EC" id="2.7.1.71"/>
    </reaction>
</comment>
<dbReference type="InterPro" id="IPR020568">
    <property type="entry name" value="Ribosomal_Su5_D2-typ_SF"/>
</dbReference>
<dbReference type="PRINTS" id="PR00958">
    <property type="entry name" value="HOMSERKINASE"/>
</dbReference>
<evidence type="ECO:0000256" key="3">
    <source>
        <dbReference type="ARBA" id="ARBA00010202"/>
    </source>
</evidence>
<comment type="subcellular location">
    <subcellularLocation>
        <location evidence="1 14">Cytoplasm</location>
    </subcellularLocation>
</comment>
<dbReference type="Pfam" id="PF00288">
    <property type="entry name" value="GHMP_kinases_N"/>
    <property type="match status" value="1"/>
</dbReference>
<evidence type="ECO:0000256" key="4">
    <source>
        <dbReference type="ARBA" id="ARBA00012154"/>
    </source>
</evidence>
<evidence type="ECO:0000256" key="8">
    <source>
        <dbReference type="ARBA" id="ARBA00022679"/>
    </source>
</evidence>
<dbReference type="InterPro" id="IPR014721">
    <property type="entry name" value="Ribsml_uS5_D2-typ_fold_subgr"/>
</dbReference>
<accession>A0A7C4I170</accession>
<keyword evidence="9 14" id="KW-0547">Nucleotide-binding</keyword>
<evidence type="ECO:0000256" key="2">
    <source>
        <dbReference type="ARBA" id="ARBA00004842"/>
    </source>
</evidence>
<dbReference type="GO" id="GO:0005524">
    <property type="term" value="F:ATP binding"/>
    <property type="evidence" value="ECO:0007669"/>
    <property type="project" value="UniProtKB-UniRule"/>
</dbReference>
<dbReference type="InterPro" id="IPR006204">
    <property type="entry name" value="GHMP_kinase_N_dom"/>
</dbReference>
<evidence type="ECO:0000313" key="19">
    <source>
        <dbReference type="EMBL" id="HGN90430.1"/>
    </source>
</evidence>
<dbReference type="SUPFAM" id="SSF55060">
    <property type="entry name" value="GHMP Kinase, C-terminal domain"/>
    <property type="match status" value="1"/>
</dbReference>
<evidence type="ECO:0000256" key="15">
    <source>
        <dbReference type="SAM" id="MobiDB-lite"/>
    </source>
</evidence>
<evidence type="ECO:0000256" key="7">
    <source>
        <dbReference type="ARBA" id="ARBA00022605"/>
    </source>
</evidence>
<gene>
    <name evidence="14" type="primary">aroK</name>
    <name evidence="19" type="ORF">ENT82_04805</name>
    <name evidence="18" type="ORF">ENU43_06170</name>
</gene>